<keyword evidence="1" id="KW-0479">Metal-binding</keyword>
<evidence type="ECO:0000256" key="2">
    <source>
        <dbReference type="ARBA" id="ARBA00022842"/>
    </source>
</evidence>
<evidence type="ECO:0000313" key="4">
    <source>
        <dbReference type="Proteomes" id="UP000822688"/>
    </source>
</evidence>
<name>A0A8T0I3L1_CERPU</name>
<gene>
    <name evidence="3" type="ORF">KC19_5G202700</name>
</gene>
<proteinExistence type="predicted"/>
<dbReference type="InterPro" id="IPR029063">
    <property type="entry name" value="SAM-dependent_MTases_sf"/>
</dbReference>
<reference evidence="3" key="1">
    <citation type="submission" date="2020-06" db="EMBL/GenBank/DDBJ databases">
        <title>WGS assembly of Ceratodon purpureus strain R40.</title>
        <authorList>
            <person name="Carey S.B."/>
            <person name="Jenkins J."/>
            <person name="Shu S."/>
            <person name="Lovell J.T."/>
            <person name="Sreedasyam A."/>
            <person name="Maumus F."/>
            <person name="Tiley G.P."/>
            <person name="Fernandez-Pozo N."/>
            <person name="Barry K."/>
            <person name="Chen C."/>
            <person name="Wang M."/>
            <person name="Lipzen A."/>
            <person name="Daum C."/>
            <person name="Saski C.A."/>
            <person name="Payton A.C."/>
            <person name="Mcbreen J.C."/>
            <person name="Conrad R.E."/>
            <person name="Kollar L.M."/>
            <person name="Olsson S."/>
            <person name="Huttunen S."/>
            <person name="Landis J.B."/>
            <person name="Wickett N.J."/>
            <person name="Johnson M.G."/>
            <person name="Rensing S.A."/>
            <person name="Grimwood J."/>
            <person name="Schmutz J."/>
            <person name="Mcdaniel S.F."/>
        </authorList>
    </citation>
    <scope>NUCLEOTIDE SEQUENCE</scope>
    <source>
        <strain evidence="3">R40</strain>
    </source>
</reference>
<evidence type="ECO:0000256" key="1">
    <source>
        <dbReference type="ARBA" id="ARBA00022723"/>
    </source>
</evidence>
<dbReference type="Pfam" id="PF03492">
    <property type="entry name" value="Methyltransf_7"/>
    <property type="match status" value="1"/>
</dbReference>
<dbReference type="Gene3D" id="3.40.50.150">
    <property type="entry name" value="Vaccinia Virus protein VP39"/>
    <property type="match status" value="1"/>
</dbReference>
<dbReference type="Gene3D" id="1.10.1200.270">
    <property type="entry name" value="Methyltransferase, alpha-helical capping domain"/>
    <property type="match status" value="1"/>
</dbReference>
<dbReference type="EMBL" id="CM026425">
    <property type="protein sequence ID" value="KAG0578070.1"/>
    <property type="molecule type" value="Genomic_DNA"/>
</dbReference>
<dbReference type="AlphaFoldDB" id="A0A8T0I3L1"/>
<evidence type="ECO:0000313" key="3">
    <source>
        <dbReference type="EMBL" id="KAG0578070.1"/>
    </source>
</evidence>
<dbReference type="SUPFAM" id="SSF53335">
    <property type="entry name" value="S-adenosyl-L-methionine-dependent methyltransferases"/>
    <property type="match status" value="1"/>
</dbReference>
<dbReference type="GO" id="GO:0046872">
    <property type="term" value="F:metal ion binding"/>
    <property type="evidence" value="ECO:0007669"/>
    <property type="project" value="UniProtKB-KW"/>
</dbReference>
<dbReference type="InterPro" id="IPR042086">
    <property type="entry name" value="MeTrfase_capping"/>
</dbReference>
<dbReference type="InterPro" id="IPR005299">
    <property type="entry name" value="MeTrfase_7"/>
</dbReference>
<sequence length="417" mass="46804">MDGLLQPGPVASAVVSHADRDADYGNTITRHGGKDEQCRARNTPRAIAGMKGGTGEFSYTRNSRFQSAAIKILQPILEQEIGELNVDDWMDGSAVCIADFGCSVGANTLEYAEICFQSVQECHRVKSSEVIKPPVQYFFCDLPSNDFNTLFRQLEEWRDSQRMNLYAAAVPGSFYGRLFPSRSLHVAISILALQWMSQVPDAVVDRASPAYNSGRVWIDRTKNTAALEAYVQTARQDLRNFLLARAEEVVSGGFILFFIVGRTDESHPENQWNEEGLYAGPYSIVFESTWEELVVEGIIDEERRDSFNVPVYCHSVGEVRAVAESTNAFEIKQLQIQRLSFGTPDEAEQLLAAPEQYGQFMRNFTRALLNSYMVEHIGEQSTAEFFNRFERNVAAAVREGRIPGVFMDCLLAILVRK</sequence>
<comment type="caution">
    <text evidence="3">The sequence shown here is derived from an EMBL/GenBank/DDBJ whole genome shotgun (WGS) entry which is preliminary data.</text>
</comment>
<dbReference type="Proteomes" id="UP000822688">
    <property type="component" value="Chromosome 5"/>
</dbReference>
<dbReference type="GO" id="GO:0008168">
    <property type="term" value="F:methyltransferase activity"/>
    <property type="evidence" value="ECO:0007669"/>
    <property type="project" value="InterPro"/>
</dbReference>
<protein>
    <submittedName>
        <fullName evidence="3">Uncharacterized protein</fullName>
    </submittedName>
</protein>
<dbReference type="PANTHER" id="PTHR31009">
    <property type="entry name" value="S-ADENOSYL-L-METHIONINE:CARBOXYL METHYLTRANSFERASE FAMILY PROTEIN"/>
    <property type="match status" value="1"/>
</dbReference>
<organism evidence="3 4">
    <name type="scientific">Ceratodon purpureus</name>
    <name type="common">Fire moss</name>
    <name type="synonym">Dicranum purpureum</name>
    <dbReference type="NCBI Taxonomy" id="3225"/>
    <lineage>
        <taxon>Eukaryota</taxon>
        <taxon>Viridiplantae</taxon>
        <taxon>Streptophyta</taxon>
        <taxon>Embryophyta</taxon>
        <taxon>Bryophyta</taxon>
        <taxon>Bryophytina</taxon>
        <taxon>Bryopsida</taxon>
        <taxon>Dicranidae</taxon>
        <taxon>Pseudoditrichales</taxon>
        <taxon>Ditrichaceae</taxon>
        <taxon>Ceratodon</taxon>
    </lineage>
</organism>
<accession>A0A8T0I3L1</accession>
<keyword evidence="2" id="KW-0460">Magnesium</keyword>
<dbReference type="OrthoDB" id="1523883at2759"/>
<keyword evidence="4" id="KW-1185">Reference proteome</keyword>